<name>A0A455BGP6_PHYMC</name>
<dbReference type="KEGG" id="pcad:114485594"/>
<feature type="compositionally biased region" description="Low complexity" evidence="1">
    <location>
        <begin position="268"/>
        <end position="277"/>
    </location>
</feature>
<keyword evidence="2" id="KW-1185">Reference proteome</keyword>
<dbReference type="AlphaFoldDB" id="A0A455BGP6"/>
<feature type="compositionally biased region" description="Polar residues" evidence="1">
    <location>
        <begin position="165"/>
        <end position="189"/>
    </location>
</feature>
<gene>
    <name evidence="3" type="primary">LOC114485594</name>
</gene>
<reference evidence="3" key="1">
    <citation type="submission" date="2025-08" db="UniProtKB">
        <authorList>
            <consortium name="RefSeq"/>
        </authorList>
    </citation>
    <scope>IDENTIFICATION</scope>
    <source>
        <tissue evidence="3">Muscle</tissue>
    </source>
</reference>
<organism evidence="2 3">
    <name type="scientific">Physeter macrocephalus</name>
    <name type="common">Sperm whale</name>
    <name type="synonym">Physeter catodon</name>
    <dbReference type="NCBI Taxonomy" id="9755"/>
    <lineage>
        <taxon>Eukaryota</taxon>
        <taxon>Metazoa</taxon>
        <taxon>Chordata</taxon>
        <taxon>Craniata</taxon>
        <taxon>Vertebrata</taxon>
        <taxon>Euteleostomi</taxon>
        <taxon>Mammalia</taxon>
        <taxon>Eutheria</taxon>
        <taxon>Laurasiatheria</taxon>
        <taxon>Artiodactyla</taxon>
        <taxon>Whippomorpha</taxon>
        <taxon>Cetacea</taxon>
        <taxon>Odontoceti</taxon>
        <taxon>Physeteridae</taxon>
        <taxon>Physeter</taxon>
    </lineage>
</organism>
<proteinExistence type="predicted"/>
<evidence type="ECO:0000313" key="3">
    <source>
        <dbReference type="RefSeq" id="XP_028343131.1"/>
    </source>
</evidence>
<feature type="region of interest" description="Disordered" evidence="1">
    <location>
        <begin position="1"/>
        <end position="109"/>
    </location>
</feature>
<feature type="region of interest" description="Disordered" evidence="1">
    <location>
        <begin position="121"/>
        <end position="287"/>
    </location>
</feature>
<dbReference type="InParanoid" id="A0A455BGP6"/>
<dbReference type="GeneID" id="114485594"/>
<sequence>MDPLARRQSPNSGCKNVALPAEGRMPPIAGSGDPPPLPSAPAPLRANAPLREGPGLPRSGSQDQSAPASGLHRPPCSRASRDSMGTPEAEDTAGPGAVHCSRRSGLRTQRGCLARWVPGRADAGLGRSVPPAFRSPVPGPTLPRAMSPPGTAYRPRQGPSATKGRLSQRSIRFPSSSPKHIFQGLQSATLEPPLSTHGPHSQSCEARFSSIGPTLPVPQSRQPALSTDQTGSGKAPPPGGRQLSLVRPTSADSRGPRAATPVRRRPLVEPLRSPPSVQSGLVQGHSS</sequence>
<feature type="compositionally biased region" description="Polar residues" evidence="1">
    <location>
        <begin position="217"/>
        <end position="232"/>
    </location>
</feature>
<evidence type="ECO:0000256" key="1">
    <source>
        <dbReference type="SAM" id="MobiDB-lite"/>
    </source>
</evidence>
<protein>
    <submittedName>
        <fullName evidence="3">Proline-rich protein HaeIII subfamily 1-like</fullName>
    </submittedName>
</protein>
<accession>A0A455BGP6</accession>
<dbReference type="Proteomes" id="UP000248484">
    <property type="component" value="Unplaced"/>
</dbReference>
<evidence type="ECO:0000313" key="2">
    <source>
        <dbReference type="Proteomes" id="UP000248484"/>
    </source>
</evidence>
<feature type="compositionally biased region" description="Polar residues" evidence="1">
    <location>
        <begin position="278"/>
        <end position="287"/>
    </location>
</feature>
<dbReference type="RefSeq" id="XP_028343131.1">
    <property type="nucleotide sequence ID" value="XM_028487330.1"/>
</dbReference>